<dbReference type="GeneID" id="89509664"/>
<dbReference type="RefSeq" id="WP_073387693.1">
    <property type="nucleotide sequence ID" value="NZ_FQXK01000017.1"/>
</dbReference>
<reference evidence="3" key="1">
    <citation type="submission" date="2016-11" db="EMBL/GenBank/DDBJ databases">
        <authorList>
            <person name="Varghese N."/>
            <person name="Submissions S."/>
        </authorList>
    </citation>
    <scope>NUCLEOTIDE SEQUENCE [LARGE SCALE GENOMIC DNA]</scope>
    <source>
        <strain evidence="3">DSM 3071</strain>
    </source>
</reference>
<sequence length="85" mass="9469">MRVKSHNLCEKAPWLVIAIWMVLSFFATQIAMLIAEIVTNIAGKQGNGAMANVAVQDSIGSFILVAVTLAILFINWRMFSPEFWI</sequence>
<keyword evidence="1" id="KW-0812">Transmembrane</keyword>
<proteinExistence type="predicted"/>
<name>A0A1M5ZDP7_BUTFI</name>
<protein>
    <submittedName>
        <fullName evidence="2">Uncharacterized protein</fullName>
    </submittedName>
</protein>
<gene>
    <name evidence="2" type="ORF">SAMN02745229_02172</name>
</gene>
<dbReference type="AlphaFoldDB" id="A0A1M5ZDP7"/>
<dbReference type="OrthoDB" id="1998369at2"/>
<accession>A0A1M5ZDP7</accession>
<keyword evidence="3" id="KW-1185">Reference proteome</keyword>
<dbReference type="Proteomes" id="UP000184278">
    <property type="component" value="Unassembled WGS sequence"/>
</dbReference>
<evidence type="ECO:0000313" key="3">
    <source>
        <dbReference type="Proteomes" id="UP000184278"/>
    </source>
</evidence>
<evidence type="ECO:0000256" key="1">
    <source>
        <dbReference type="SAM" id="Phobius"/>
    </source>
</evidence>
<keyword evidence="1" id="KW-1133">Transmembrane helix</keyword>
<dbReference type="STRING" id="1121131.SAMN02745229_02172"/>
<feature type="transmembrane region" description="Helical" evidence="1">
    <location>
        <begin position="12"/>
        <end position="38"/>
    </location>
</feature>
<keyword evidence="1" id="KW-0472">Membrane</keyword>
<dbReference type="EMBL" id="FQXK01000017">
    <property type="protein sequence ID" value="SHI22328.1"/>
    <property type="molecule type" value="Genomic_DNA"/>
</dbReference>
<evidence type="ECO:0000313" key="2">
    <source>
        <dbReference type="EMBL" id="SHI22328.1"/>
    </source>
</evidence>
<organism evidence="2 3">
    <name type="scientific">Butyrivibrio fibrisolvens DSM 3071</name>
    <dbReference type="NCBI Taxonomy" id="1121131"/>
    <lineage>
        <taxon>Bacteria</taxon>
        <taxon>Bacillati</taxon>
        <taxon>Bacillota</taxon>
        <taxon>Clostridia</taxon>
        <taxon>Lachnospirales</taxon>
        <taxon>Lachnospiraceae</taxon>
        <taxon>Butyrivibrio</taxon>
    </lineage>
</organism>
<feature type="transmembrane region" description="Helical" evidence="1">
    <location>
        <begin position="58"/>
        <end position="76"/>
    </location>
</feature>